<dbReference type="PRINTS" id="PR01100">
    <property type="entry name" value="SHIKIMTKNASE"/>
</dbReference>
<keyword evidence="2 7" id="KW-0808">Transferase</keyword>
<keyword evidence="9" id="KW-1185">Reference proteome</keyword>
<feature type="binding site" evidence="7">
    <location>
        <position position="78"/>
    </location>
    <ligand>
        <name>substrate</name>
    </ligand>
</feature>
<dbReference type="PANTHER" id="PTHR21087:SF16">
    <property type="entry name" value="SHIKIMATE KINASE 1, CHLOROPLASTIC"/>
    <property type="match status" value="1"/>
</dbReference>
<comment type="cofactor">
    <cofactor evidence="7">
        <name>Mg(2+)</name>
        <dbReference type="ChEBI" id="CHEBI:18420"/>
    </cofactor>
    <text evidence="7">Binds 1 Mg(2+) ion per subunit.</text>
</comment>
<name>A0A1I0ETQ2_9FIRM</name>
<dbReference type="STRING" id="29364.SAMN04487772_12427"/>
<keyword evidence="7" id="KW-0460">Magnesium</keyword>
<dbReference type="EC" id="2.7.1.71" evidence="7"/>
<feature type="binding site" evidence="7">
    <location>
        <position position="116"/>
    </location>
    <ligand>
        <name>ATP</name>
        <dbReference type="ChEBI" id="CHEBI:30616"/>
    </ligand>
</feature>
<keyword evidence="7" id="KW-0479">Metal-binding</keyword>
<dbReference type="GO" id="GO:0005524">
    <property type="term" value="F:ATP binding"/>
    <property type="evidence" value="ECO:0007669"/>
    <property type="project" value="UniProtKB-UniRule"/>
</dbReference>
<evidence type="ECO:0000313" key="9">
    <source>
        <dbReference type="Proteomes" id="UP000199800"/>
    </source>
</evidence>
<comment type="subcellular location">
    <subcellularLocation>
        <location evidence="7">Cytoplasm</location>
    </subcellularLocation>
</comment>
<dbReference type="GO" id="GO:0009423">
    <property type="term" value="P:chorismate biosynthetic process"/>
    <property type="evidence" value="ECO:0007669"/>
    <property type="project" value="UniProtKB-UniRule"/>
</dbReference>
<accession>A0A1I0ETQ2</accession>
<dbReference type="OrthoDB" id="9800332at2"/>
<sequence length="165" mass="18477">MKNVVLVGMPGAGKSTIGVVLAKVLGFEFIDSDIVIQKQEKKLLREIIEENGLDGFIEIEGNINASLNGENTVIATGGSAVYHDEAMKHFQKTAKIVYIKLSYETLVSRLGDLKRRGVVLREGQTFKELYNERHPLYESYADIIVDGEEKTVEELMVAIKEKLNY</sequence>
<feature type="binding site" evidence="7">
    <location>
        <position position="133"/>
    </location>
    <ligand>
        <name>substrate</name>
    </ligand>
</feature>
<dbReference type="RefSeq" id="WP_092478612.1">
    <property type="nucleotide sequence ID" value="NZ_FOHN01000024.1"/>
</dbReference>
<dbReference type="GO" id="GO:0008652">
    <property type="term" value="P:amino acid biosynthetic process"/>
    <property type="evidence" value="ECO:0007669"/>
    <property type="project" value="UniProtKB-KW"/>
</dbReference>
<keyword evidence="4 7" id="KW-0418">Kinase</keyword>
<protein>
    <recommendedName>
        <fullName evidence="7">Shikimate kinase</fullName>
        <shortName evidence="7">SK</shortName>
        <ecNumber evidence="7">2.7.1.71</ecNumber>
    </recommendedName>
</protein>
<evidence type="ECO:0000256" key="4">
    <source>
        <dbReference type="ARBA" id="ARBA00022777"/>
    </source>
</evidence>
<feature type="binding site" evidence="7">
    <location>
        <position position="33"/>
    </location>
    <ligand>
        <name>substrate</name>
    </ligand>
</feature>
<evidence type="ECO:0000256" key="7">
    <source>
        <dbReference type="HAMAP-Rule" id="MF_00109"/>
    </source>
</evidence>
<keyword evidence="1 7" id="KW-0028">Amino-acid biosynthesis</keyword>
<comment type="subunit">
    <text evidence="7">Monomer.</text>
</comment>
<keyword evidence="3 7" id="KW-0547">Nucleotide-binding</keyword>
<comment type="similarity">
    <text evidence="7">Belongs to the shikimate kinase family.</text>
</comment>
<dbReference type="UniPathway" id="UPA00053">
    <property type="reaction ID" value="UER00088"/>
</dbReference>
<dbReference type="GO" id="GO:0004765">
    <property type="term" value="F:shikimate kinase activity"/>
    <property type="evidence" value="ECO:0007669"/>
    <property type="project" value="UniProtKB-UniRule"/>
</dbReference>
<dbReference type="Proteomes" id="UP000199800">
    <property type="component" value="Unassembled WGS sequence"/>
</dbReference>
<keyword evidence="5 7" id="KW-0067">ATP-binding</keyword>
<dbReference type="HAMAP" id="MF_00109">
    <property type="entry name" value="Shikimate_kinase"/>
    <property type="match status" value="1"/>
</dbReference>
<dbReference type="Pfam" id="PF01202">
    <property type="entry name" value="SKI"/>
    <property type="match status" value="1"/>
</dbReference>
<keyword evidence="7" id="KW-0963">Cytoplasm</keyword>
<dbReference type="AlphaFoldDB" id="A0A1I0ETQ2"/>
<keyword evidence="6 7" id="KW-0057">Aromatic amino acid biosynthesis</keyword>
<gene>
    <name evidence="7" type="primary">aroK</name>
    <name evidence="8" type="ORF">SAMN04487772_12427</name>
</gene>
<evidence type="ECO:0000256" key="5">
    <source>
        <dbReference type="ARBA" id="ARBA00022840"/>
    </source>
</evidence>
<dbReference type="GO" id="GO:0000287">
    <property type="term" value="F:magnesium ion binding"/>
    <property type="evidence" value="ECO:0007669"/>
    <property type="project" value="UniProtKB-UniRule"/>
</dbReference>
<dbReference type="EMBL" id="FOHN01000024">
    <property type="protein sequence ID" value="SET48212.1"/>
    <property type="molecule type" value="Genomic_DNA"/>
</dbReference>
<dbReference type="SUPFAM" id="SSF52540">
    <property type="entry name" value="P-loop containing nucleoside triphosphate hydrolases"/>
    <property type="match status" value="1"/>
</dbReference>
<feature type="binding site" evidence="7">
    <location>
        <position position="15"/>
    </location>
    <ligand>
        <name>Mg(2+)</name>
        <dbReference type="ChEBI" id="CHEBI:18420"/>
    </ligand>
</feature>
<evidence type="ECO:0000256" key="3">
    <source>
        <dbReference type="ARBA" id="ARBA00022741"/>
    </source>
</evidence>
<comment type="caution">
    <text evidence="7">Lacks conserved residue(s) required for the propagation of feature annotation.</text>
</comment>
<evidence type="ECO:0000256" key="2">
    <source>
        <dbReference type="ARBA" id="ARBA00022679"/>
    </source>
</evidence>
<dbReference type="GO" id="GO:0009073">
    <property type="term" value="P:aromatic amino acid family biosynthetic process"/>
    <property type="evidence" value="ECO:0007669"/>
    <property type="project" value="UniProtKB-KW"/>
</dbReference>
<evidence type="ECO:0000313" key="8">
    <source>
        <dbReference type="EMBL" id="SET48212.1"/>
    </source>
</evidence>
<dbReference type="CDD" id="cd00464">
    <property type="entry name" value="SK"/>
    <property type="match status" value="1"/>
</dbReference>
<evidence type="ECO:0000256" key="1">
    <source>
        <dbReference type="ARBA" id="ARBA00022605"/>
    </source>
</evidence>
<proteinExistence type="inferred from homology"/>
<comment type="catalytic activity">
    <reaction evidence="7">
        <text>shikimate + ATP = 3-phosphoshikimate + ADP + H(+)</text>
        <dbReference type="Rhea" id="RHEA:13121"/>
        <dbReference type="ChEBI" id="CHEBI:15378"/>
        <dbReference type="ChEBI" id="CHEBI:30616"/>
        <dbReference type="ChEBI" id="CHEBI:36208"/>
        <dbReference type="ChEBI" id="CHEBI:145989"/>
        <dbReference type="ChEBI" id="CHEBI:456216"/>
        <dbReference type="EC" id="2.7.1.71"/>
    </reaction>
</comment>
<organism evidence="8 9">
    <name type="scientific">[Clostridium] polysaccharolyticum</name>
    <dbReference type="NCBI Taxonomy" id="29364"/>
    <lineage>
        <taxon>Bacteria</taxon>
        <taxon>Bacillati</taxon>
        <taxon>Bacillota</taxon>
        <taxon>Clostridia</taxon>
        <taxon>Lachnospirales</taxon>
        <taxon>Lachnospiraceae</taxon>
    </lineage>
</organism>
<feature type="binding site" evidence="7">
    <location>
        <begin position="11"/>
        <end position="16"/>
    </location>
    <ligand>
        <name>ATP</name>
        <dbReference type="ChEBI" id="CHEBI:30616"/>
    </ligand>
</feature>
<reference evidence="8 9" key="1">
    <citation type="submission" date="2016-10" db="EMBL/GenBank/DDBJ databases">
        <authorList>
            <person name="de Groot N.N."/>
        </authorList>
    </citation>
    <scope>NUCLEOTIDE SEQUENCE [LARGE SCALE GENOMIC DNA]</scope>
    <source>
        <strain evidence="8 9">DSM 1801</strain>
    </source>
</reference>
<dbReference type="Gene3D" id="3.40.50.300">
    <property type="entry name" value="P-loop containing nucleotide triphosphate hydrolases"/>
    <property type="match status" value="1"/>
</dbReference>
<dbReference type="InterPro" id="IPR027417">
    <property type="entry name" value="P-loop_NTPase"/>
</dbReference>
<dbReference type="InterPro" id="IPR000623">
    <property type="entry name" value="Shikimate_kinase/TSH1"/>
</dbReference>
<evidence type="ECO:0000256" key="6">
    <source>
        <dbReference type="ARBA" id="ARBA00023141"/>
    </source>
</evidence>
<comment type="pathway">
    <text evidence="7">Metabolic intermediate biosynthesis; chorismate biosynthesis; chorismate from D-erythrose 4-phosphate and phosphoenolpyruvate: step 5/7.</text>
</comment>
<dbReference type="GO" id="GO:0005829">
    <property type="term" value="C:cytosol"/>
    <property type="evidence" value="ECO:0007669"/>
    <property type="project" value="TreeGrafter"/>
</dbReference>
<dbReference type="PANTHER" id="PTHR21087">
    <property type="entry name" value="SHIKIMATE KINASE"/>
    <property type="match status" value="1"/>
</dbReference>
<comment type="function">
    <text evidence="7">Catalyzes the specific phosphorylation of the 3-hydroxyl group of shikimic acid using ATP as a cosubstrate.</text>
</comment>
<dbReference type="InterPro" id="IPR031322">
    <property type="entry name" value="Shikimate/glucono_kinase"/>
</dbReference>